<dbReference type="EMBL" id="MU005970">
    <property type="protein sequence ID" value="KAF2861711.1"/>
    <property type="molecule type" value="Genomic_DNA"/>
</dbReference>
<evidence type="ECO:0000256" key="1">
    <source>
        <dbReference type="SAM" id="MobiDB-lite"/>
    </source>
</evidence>
<feature type="compositionally biased region" description="Polar residues" evidence="1">
    <location>
        <begin position="116"/>
        <end position="127"/>
    </location>
</feature>
<protein>
    <submittedName>
        <fullName evidence="2">Uncharacterized protein</fullName>
    </submittedName>
</protein>
<proteinExistence type="predicted"/>
<feature type="region of interest" description="Disordered" evidence="1">
    <location>
        <begin position="105"/>
        <end position="127"/>
    </location>
</feature>
<dbReference type="Proteomes" id="UP000799421">
    <property type="component" value="Unassembled WGS sequence"/>
</dbReference>
<feature type="compositionally biased region" description="Polar residues" evidence="1">
    <location>
        <begin position="176"/>
        <end position="205"/>
    </location>
</feature>
<accession>A0A6A7C2I2</accession>
<dbReference type="InterPro" id="IPR027915">
    <property type="entry name" value="DUF4452"/>
</dbReference>
<reference evidence="2" key="1">
    <citation type="journal article" date="2020" name="Stud. Mycol.">
        <title>101 Dothideomycetes genomes: a test case for predicting lifestyles and emergence of pathogens.</title>
        <authorList>
            <person name="Haridas S."/>
            <person name="Albert R."/>
            <person name="Binder M."/>
            <person name="Bloem J."/>
            <person name="Labutti K."/>
            <person name="Salamov A."/>
            <person name="Andreopoulos B."/>
            <person name="Baker S."/>
            <person name="Barry K."/>
            <person name="Bills G."/>
            <person name="Bluhm B."/>
            <person name="Cannon C."/>
            <person name="Castanera R."/>
            <person name="Culley D."/>
            <person name="Daum C."/>
            <person name="Ezra D."/>
            <person name="Gonzalez J."/>
            <person name="Henrissat B."/>
            <person name="Kuo A."/>
            <person name="Liang C."/>
            <person name="Lipzen A."/>
            <person name="Lutzoni F."/>
            <person name="Magnuson J."/>
            <person name="Mondo S."/>
            <person name="Nolan M."/>
            <person name="Ohm R."/>
            <person name="Pangilinan J."/>
            <person name="Park H.-J."/>
            <person name="Ramirez L."/>
            <person name="Alfaro M."/>
            <person name="Sun H."/>
            <person name="Tritt A."/>
            <person name="Yoshinaga Y."/>
            <person name="Zwiers L.-H."/>
            <person name="Turgeon B."/>
            <person name="Goodwin S."/>
            <person name="Spatafora J."/>
            <person name="Crous P."/>
            <person name="Grigoriev I."/>
        </authorList>
    </citation>
    <scope>NUCLEOTIDE SEQUENCE</scope>
    <source>
        <strain evidence="2">CBS 480.64</strain>
    </source>
</reference>
<dbReference type="PANTHER" id="PTHR39615:SF1">
    <property type="entry name" value="YALI0E17897P"/>
    <property type="match status" value="1"/>
</dbReference>
<evidence type="ECO:0000313" key="3">
    <source>
        <dbReference type="Proteomes" id="UP000799421"/>
    </source>
</evidence>
<feature type="region of interest" description="Disordered" evidence="1">
    <location>
        <begin position="162"/>
        <end position="205"/>
    </location>
</feature>
<dbReference type="OrthoDB" id="5408025at2759"/>
<dbReference type="PANTHER" id="PTHR39615">
    <property type="entry name" value="YALI0E17897P"/>
    <property type="match status" value="1"/>
</dbReference>
<sequence length="205" mass="22728">MFPRRDHGDYSNILPFLPPSRGGNIHSHNTYYHGHANLPLMARQVPRLTRVTRSPPVSLEMEAPELGVSQRYSAAKGFDLEDDEVFCPLNLLTAEDLQLIHSSSASERGSLSSGSPDTSPVQAQAQPSTPYLYSVAPHSYGHLSYHHQTAHHRVKLHQPLAQRARNPIPIVDPMTRNVTSPPLSLSPNGSMSHNPSQAQLPSRRW</sequence>
<name>A0A6A7C2I2_9PEZI</name>
<dbReference type="Pfam" id="PF14618">
    <property type="entry name" value="DUF4452"/>
    <property type="match status" value="1"/>
</dbReference>
<evidence type="ECO:0000313" key="2">
    <source>
        <dbReference type="EMBL" id="KAF2861711.1"/>
    </source>
</evidence>
<dbReference type="AlphaFoldDB" id="A0A6A7C2I2"/>
<feature type="compositionally biased region" description="Low complexity" evidence="1">
    <location>
        <begin position="105"/>
        <end position="115"/>
    </location>
</feature>
<keyword evidence="3" id="KW-1185">Reference proteome</keyword>
<organism evidence="2 3">
    <name type="scientific">Piedraia hortae CBS 480.64</name>
    <dbReference type="NCBI Taxonomy" id="1314780"/>
    <lineage>
        <taxon>Eukaryota</taxon>
        <taxon>Fungi</taxon>
        <taxon>Dikarya</taxon>
        <taxon>Ascomycota</taxon>
        <taxon>Pezizomycotina</taxon>
        <taxon>Dothideomycetes</taxon>
        <taxon>Dothideomycetidae</taxon>
        <taxon>Capnodiales</taxon>
        <taxon>Piedraiaceae</taxon>
        <taxon>Piedraia</taxon>
    </lineage>
</organism>
<gene>
    <name evidence="2" type="ORF">K470DRAFT_244675</name>
</gene>